<keyword evidence="8" id="KW-0812">Transmembrane</keyword>
<accession>A0A7S3Y670</accession>
<dbReference type="EMBL" id="HBIU01047183">
    <property type="protein sequence ID" value="CAE0642266.1"/>
    <property type="molecule type" value="Transcribed_RNA"/>
</dbReference>
<evidence type="ECO:0000256" key="5">
    <source>
        <dbReference type="ARBA" id="ARBA00022786"/>
    </source>
</evidence>
<evidence type="ECO:0000256" key="2">
    <source>
        <dbReference type="ARBA" id="ARBA00022723"/>
    </source>
</evidence>
<dbReference type="Gene3D" id="3.30.40.10">
    <property type="entry name" value="Zinc/RING finger domain, C3HC4 (zinc finger)"/>
    <property type="match status" value="1"/>
</dbReference>
<evidence type="ECO:0000259" key="9">
    <source>
        <dbReference type="PROSITE" id="PS51873"/>
    </source>
</evidence>
<evidence type="ECO:0000256" key="3">
    <source>
        <dbReference type="ARBA" id="ARBA00022737"/>
    </source>
</evidence>
<keyword evidence="5" id="KW-0833">Ubl conjugation pathway</keyword>
<name>A0A7S3Y670_HETAK</name>
<dbReference type="PANTHER" id="PTHR11685">
    <property type="entry name" value="RBR FAMILY RING FINGER AND IBR DOMAIN-CONTAINING"/>
    <property type="match status" value="1"/>
</dbReference>
<dbReference type="InterPro" id="IPR031127">
    <property type="entry name" value="E3_UB_ligase_RBR"/>
</dbReference>
<dbReference type="Gene3D" id="1.20.120.1750">
    <property type="match status" value="1"/>
</dbReference>
<keyword evidence="8" id="KW-0472">Membrane</keyword>
<feature type="region of interest" description="Disordered" evidence="7">
    <location>
        <begin position="26"/>
        <end position="50"/>
    </location>
</feature>
<proteinExistence type="predicted"/>
<reference evidence="10" key="1">
    <citation type="submission" date="2021-01" db="EMBL/GenBank/DDBJ databases">
        <authorList>
            <person name="Corre E."/>
            <person name="Pelletier E."/>
            <person name="Niang G."/>
            <person name="Scheremetjew M."/>
            <person name="Finn R."/>
            <person name="Kale V."/>
            <person name="Holt S."/>
            <person name="Cochrane G."/>
            <person name="Meng A."/>
            <person name="Brown T."/>
            <person name="Cohen L."/>
        </authorList>
    </citation>
    <scope>NUCLEOTIDE SEQUENCE</scope>
    <source>
        <strain evidence="10">CCMP3107</strain>
    </source>
</reference>
<keyword evidence="1" id="KW-0808">Transferase</keyword>
<evidence type="ECO:0000313" key="10">
    <source>
        <dbReference type="EMBL" id="CAE0642266.1"/>
    </source>
</evidence>
<evidence type="ECO:0000256" key="6">
    <source>
        <dbReference type="ARBA" id="ARBA00022833"/>
    </source>
</evidence>
<organism evidence="10">
    <name type="scientific">Heterosigma akashiwo</name>
    <name type="common">Chromophytic alga</name>
    <name type="synonym">Heterosigma carterae</name>
    <dbReference type="NCBI Taxonomy" id="2829"/>
    <lineage>
        <taxon>Eukaryota</taxon>
        <taxon>Sar</taxon>
        <taxon>Stramenopiles</taxon>
        <taxon>Ochrophyta</taxon>
        <taxon>Raphidophyceae</taxon>
        <taxon>Chattonellales</taxon>
        <taxon>Chattonellaceae</taxon>
        <taxon>Heterosigma</taxon>
    </lineage>
</organism>
<feature type="domain" description="RING-type" evidence="9">
    <location>
        <begin position="67"/>
        <end position="277"/>
    </location>
</feature>
<dbReference type="PROSITE" id="PS51873">
    <property type="entry name" value="TRIAD"/>
    <property type="match status" value="1"/>
</dbReference>
<dbReference type="InterPro" id="IPR044066">
    <property type="entry name" value="TRIAD_supradom"/>
</dbReference>
<dbReference type="GO" id="GO:0016567">
    <property type="term" value="P:protein ubiquitination"/>
    <property type="evidence" value="ECO:0007669"/>
    <property type="project" value="InterPro"/>
</dbReference>
<keyword evidence="6" id="KW-0862">Zinc</keyword>
<evidence type="ECO:0000256" key="8">
    <source>
        <dbReference type="SAM" id="Phobius"/>
    </source>
</evidence>
<keyword evidence="4" id="KW-0863">Zinc-finger</keyword>
<keyword evidence="2" id="KW-0479">Metal-binding</keyword>
<evidence type="ECO:0000256" key="7">
    <source>
        <dbReference type="SAM" id="MobiDB-lite"/>
    </source>
</evidence>
<dbReference type="Pfam" id="PF22191">
    <property type="entry name" value="IBR_1"/>
    <property type="match status" value="1"/>
</dbReference>
<evidence type="ECO:0000256" key="1">
    <source>
        <dbReference type="ARBA" id="ARBA00022679"/>
    </source>
</evidence>
<sequence>MRDLRCSWWMKRLAFISRKQKKKHQSDASLQRFEGSVGSGNGGRERTGSSSVIEQVARNNIARLHPNAKNCIICYENTKLASFSCKTHPVCSGCLKKHLETKILSGQYLQHNITCPGQCSIQITHDEVQSLVGTELSQKMLVWRAQDKFNADPWNVQCPNTKCGHKFRSEPVPKTEKCGECKTKFCRICYSAPHGRKTCTEANEKLLSAWMAKKNKTKTAHGCIVKSCPQCGILIEKSGGCIHMTCKTCNNQFCWRCNNEWSPKHICFFGVSANRRSPSPESTRIIKVLFSVMALAMLLLMFHHSEAYFDYMLEQQSLQQKS</sequence>
<dbReference type="GO" id="GO:0008270">
    <property type="term" value="F:zinc ion binding"/>
    <property type="evidence" value="ECO:0007669"/>
    <property type="project" value="UniProtKB-KW"/>
</dbReference>
<dbReference type="InterPro" id="IPR013083">
    <property type="entry name" value="Znf_RING/FYVE/PHD"/>
</dbReference>
<gene>
    <name evidence="10" type="ORF">HAKA00212_LOCUS21122</name>
</gene>
<protein>
    <recommendedName>
        <fullName evidence="9">RING-type domain-containing protein</fullName>
    </recommendedName>
</protein>
<keyword evidence="8" id="KW-1133">Transmembrane helix</keyword>
<evidence type="ECO:0000256" key="4">
    <source>
        <dbReference type="ARBA" id="ARBA00022771"/>
    </source>
</evidence>
<feature type="transmembrane region" description="Helical" evidence="8">
    <location>
        <begin position="285"/>
        <end position="303"/>
    </location>
</feature>
<dbReference type="CDD" id="cd20336">
    <property type="entry name" value="Rcat_RBR"/>
    <property type="match status" value="1"/>
</dbReference>
<dbReference type="GO" id="GO:0004842">
    <property type="term" value="F:ubiquitin-protein transferase activity"/>
    <property type="evidence" value="ECO:0007669"/>
    <property type="project" value="InterPro"/>
</dbReference>
<dbReference type="AlphaFoldDB" id="A0A7S3Y670"/>
<dbReference type="CDD" id="cd20335">
    <property type="entry name" value="BRcat_RBR"/>
    <property type="match status" value="1"/>
</dbReference>
<dbReference type="SUPFAM" id="SSF57850">
    <property type="entry name" value="RING/U-box"/>
    <property type="match status" value="2"/>
</dbReference>
<keyword evidence="3" id="KW-0677">Repeat</keyword>